<gene>
    <name evidence="5" type="ORF">SCF082_LOCUS39754</name>
</gene>
<dbReference type="Proteomes" id="UP001642464">
    <property type="component" value="Unassembled WGS sequence"/>
</dbReference>
<keyword evidence="1" id="KW-0677">Repeat</keyword>
<dbReference type="SUPFAM" id="SSF54928">
    <property type="entry name" value="RNA-binding domain, RBD"/>
    <property type="match status" value="1"/>
</dbReference>
<dbReference type="EMBL" id="CAXAMM010039117">
    <property type="protein sequence ID" value="CAK9083779.1"/>
    <property type="molecule type" value="Genomic_DNA"/>
</dbReference>
<dbReference type="Gene3D" id="3.30.70.330">
    <property type="match status" value="1"/>
</dbReference>
<evidence type="ECO:0000259" key="4">
    <source>
        <dbReference type="PROSITE" id="PS50102"/>
    </source>
</evidence>
<keyword evidence="6" id="KW-1185">Reference proteome</keyword>
<dbReference type="InterPro" id="IPR035979">
    <property type="entry name" value="RBD_domain_sf"/>
</dbReference>
<organism evidence="5 6">
    <name type="scientific">Durusdinium trenchii</name>
    <dbReference type="NCBI Taxonomy" id="1381693"/>
    <lineage>
        <taxon>Eukaryota</taxon>
        <taxon>Sar</taxon>
        <taxon>Alveolata</taxon>
        <taxon>Dinophyceae</taxon>
        <taxon>Suessiales</taxon>
        <taxon>Symbiodiniaceae</taxon>
        <taxon>Durusdinium</taxon>
    </lineage>
</organism>
<dbReference type="InterPro" id="IPR050666">
    <property type="entry name" value="ESRP"/>
</dbReference>
<evidence type="ECO:0000313" key="6">
    <source>
        <dbReference type="Proteomes" id="UP001642464"/>
    </source>
</evidence>
<dbReference type="PROSITE" id="PS50102">
    <property type="entry name" value="RRM"/>
    <property type="match status" value="1"/>
</dbReference>
<sequence length="458" mass="48240">MAAVGTGTKLGNIVRSNCATLGTRRGCDSAGPVSGNISDLGGFPATPLDDLMVPQSPVPMRVTENLEDFGACFQTPSDWGTPFENNRFRPSMGLGDANLNGSNFAGLNAAGPERPELAPPGLGPSSGPSLLSNWTAWGVPPAPSAFWPHLFDPRSGEGVMRSGAGSVPGLPAADPGLMMMGAFMSMPGPSPWPNAWGIEVGAAAQAAASSLPESTASEPDVIQKLLKQEIPIPGQLQSKNVPAARCMDAAQAPAAVRLRGLPYEATEQEILAWMAKYDVVDRILECRQAVRIYNKNNGKPMGVAVVAMNSMEDADHVVQVLNGQYMRTRYIEVFHHHEGEAGTDKAFVQGAQASTTGGTGSCNGSQAKIDVPSEANPFHGLGDTGGSGGGSDARLAARLYVRAMRQCDGGAEFGLQFALRFEFDRRSTNVAGSREWEEEGAAYRACAETRELYVPSVT</sequence>
<dbReference type="SMART" id="SM00360">
    <property type="entry name" value="RRM"/>
    <property type="match status" value="1"/>
</dbReference>
<accession>A0ABP0Q7C6</accession>
<reference evidence="5 6" key="1">
    <citation type="submission" date="2024-02" db="EMBL/GenBank/DDBJ databases">
        <authorList>
            <person name="Chen Y."/>
            <person name="Shah S."/>
            <person name="Dougan E. K."/>
            <person name="Thang M."/>
            <person name="Chan C."/>
        </authorList>
    </citation>
    <scope>NUCLEOTIDE SEQUENCE [LARGE SCALE GENOMIC DNA]</scope>
</reference>
<dbReference type="PANTHER" id="PTHR13976">
    <property type="entry name" value="HETEROGENEOUS NUCLEAR RIBONUCLEOPROTEIN-RELATED"/>
    <property type="match status" value="1"/>
</dbReference>
<proteinExistence type="predicted"/>
<evidence type="ECO:0000313" key="5">
    <source>
        <dbReference type="EMBL" id="CAK9083779.1"/>
    </source>
</evidence>
<dbReference type="InterPro" id="IPR000504">
    <property type="entry name" value="RRM_dom"/>
</dbReference>
<evidence type="ECO:0000256" key="3">
    <source>
        <dbReference type="PROSITE-ProRule" id="PRU00176"/>
    </source>
</evidence>
<evidence type="ECO:0000256" key="1">
    <source>
        <dbReference type="ARBA" id="ARBA00022737"/>
    </source>
</evidence>
<evidence type="ECO:0000256" key="2">
    <source>
        <dbReference type="ARBA" id="ARBA00022884"/>
    </source>
</evidence>
<keyword evidence="2 3" id="KW-0694">RNA-binding</keyword>
<dbReference type="CDD" id="cd12254">
    <property type="entry name" value="RRM_hnRNPH_ESRPs_RBM12_like"/>
    <property type="match status" value="1"/>
</dbReference>
<protein>
    <submittedName>
        <fullName evidence="5">Epithelial splicing regulatory protein 1 (RNA-binding motif protein 35A) (RNA-binding protein 35A)</fullName>
    </submittedName>
</protein>
<feature type="domain" description="RRM" evidence="4">
    <location>
        <begin position="254"/>
        <end position="338"/>
    </location>
</feature>
<dbReference type="Pfam" id="PF00076">
    <property type="entry name" value="RRM_1"/>
    <property type="match status" value="1"/>
</dbReference>
<comment type="caution">
    <text evidence="5">The sequence shown here is derived from an EMBL/GenBank/DDBJ whole genome shotgun (WGS) entry which is preliminary data.</text>
</comment>
<name>A0ABP0Q7C6_9DINO</name>
<dbReference type="InterPro" id="IPR012677">
    <property type="entry name" value="Nucleotide-bd_a/b_plait_sf"/>
</dbReference>